<accession>A0A1U7EV45</accession>
<protein>
    <submittedName>
        <fullName evidence="7">VKGC domain protein</fullName>
    </submittedName>
</protein>
<evidence type="ECO:0000256" key="5">
    <source>
        <dbReference type="SAM" id="Phobius"/>
    </source>
</evidence>
<feature type="transmembrane region" description="Helical" evidence="5">
    <location>
        <begin position="125"/>
        <end position="144"/>
    </location>
</feature>
<dbReference type="InterPro" id="IPR011020">
    <property type="entry name" value="HTTM-like"/>
</dbReference>
<dbReference type="STRING" id="348780.NP_1578A"/>
<feature type="transmembrane region" description="Helical" evidence="5">
    <location>
        <begin position="87"/>
        <end position="105"/>
    </location>
</feature>
<evidence type="ECO:0000256" key="1">
    <source>
        <dbReference type="ARBA" id="ARBA00004127"/>
    </source>
</evidence>
<feature type="transmembrane region" description="Helical" evidence="5">
    <location>
        <begin position="327"/>
        <end position="345"/>
    </location>
</feature>
<dbReference type="EMBL" id="CR936257">
    <property type="protein sequence ID" value="CAI48880.1"/>
    <property type="molecule type" value="Genomic_DNA"/>
</dbReference>
<evidence type="ECO:0000256" key="3">
    <source>
        <dbReference type="ARBA" id="ARBA00022989"/>
    </source>
</evidence>
<dbReference type="EnsemblBacteria" id="CAI48880">
    <property type="protein sequence ID" value="CAI48880"/>
    <property type="gene ID" value="NP_1578A"/>
</dbReference>
<evidence type="ECO:0000313" key="7">
    <source>
        <dbReference type="EMBL" id="CAI48880.1"/>
    </source>
</evidence>
<dbReference type="InterPro" id="IPR052964">
    <property type="entry name" value="Sporulation_signal_mat"/>
</dbReference>
<evidence type="ECO:0000259" key="6">
    <source>
        <dbReference type="SMART" id="SM00752"/>
    </source>
</evidence>
<feature type="transmembrane region" description="Helical" evidence="5">
    <location>
        <begin position="23"/>
        <end position="43"/>
    </location>
</feature>
<dbReference type="OrthoDB" id="327281at2157"/>
<reference evidence="7 8" key="1">
    <citation type="journal article" date="2005" name="Genome Res.">
        <title>Living with two extremes: conclusions from the genome sequence of Natronomonas pharaonis.</title>
        <authorList>
            <person name="Falb M."/>
            <person name="Pfeiffer F."/>
            <person name="Palm P."/>
            <person name="Rodewald K."/>
            <person name="Hickmann V."/>
            <person name="Tittor J."/>
            <person name="Oesterhelt D."/>
        </authorList>
    </citation>
    <scope>NUCLEOTIDE SEQUENCE [LARGE SCALE GENOMIC DNA]</scope>
    <source>
        <strain evidence="8">ATCC 35678 / DSM 2160 / CIP 103997 / JCM 8858 / NBRC 14720 / NCIMB 2260 / Gabara</strain>
    </source>
</reference>
<name>A0A1U7EV45_NATPD</name>
<dbReference type="Proteomes" id="UP000002698">
    <property type="component" value="Chromosome"/>
</dbReference>
<proteinExistence type="predicted"/>
<evidence type="ECO:0000256" key="4">
    <source>
        <dbReference type="ARBA" id="ARBA00023136"/>
    </source>
</evidence>
<dbReference type="eggNOG" id="arCOG06405">
    <property type="taxonomic scope" value="Archaea"/>
</dbReference>
<feature type="transmembrane region" description="Helical" evidence="5">
    <location>
        <begin position="165"/>
        <end position="189"/>
    </location>
</feature>
<dbReference type="KEGG" id="nph:NP_1578A"/>
<dbReference type="GeneID" id="3701191"/>
<keyword evidence="4 5" id="KW-0472">Membrane</keyword>
<dbReference type="AlphaFoldDB" id="A0A1U7EV45"/>
<keyword evidence="3 5" id="KW-1133">Transmembrane helix</keyword>
<dbReference type="PANTHER" id="PTHR39535:SF2">
    <property type="entry name" value="HTTM DOMAIN-CONTAINING PROTEIN"/>
    <property type="match status" value="1"/>
</dbReference>
<dbReference type="GO" id="GO:0012505">
    <property type="term" value="C:endomembrane system"/>
    <property type="evidence" value="ECO:0007669"/>
    <property type="project" value="UniProtKB-SubCell"/>
</dbReference>
<evidence type="ECO:0000256" key="2">
    <source>
        <dbReference type="ARBA" id="ARBA00022692"/>
    </source>
</evidence>
<gene>
    <name evidence="7" type="ordered locus">NP_1578A</name>
</gene>
<dbReference type="RefSeq" id="WP_011322514.1">
    <property type="nucleotide sequence ID" value="NC_007426.1"/>
</dbReference>
<evidence type="ECO:0000313" key="8">
    <source>
        <dbReference type="Proteomes" id="UP000002698"/>
    </source>
</evidence>
<dbReference type="PANTHER" id="PTHR39535">
    <property type="entry name" value="SPORULATION-DELAYING PROTEIN SDPB"/>
    <property type="match status" value="1"/>
</dbReference>
<feature type="domain" description="HTTM-like" evidence="6">
    <location>
        <begin position="18"/>
        <end position="288"/>
    </location>
</feature>
<organism evidence="7 8">
    <name type="scientific">Natronomonas pharaonis (strain ATCC 35678 / DSM 2160 / CIP 103997 / JCM 8858 / NBRC 14720 / NCIMB 2260 / Gabara)</name>
    <name type="common">Halobacterium pharaonis</name>
    <dbReference type="NCBI Taxonomy" id="348780"/>
    <lineage>
        <taxon>Archaea</taxon>
        <taxon>Methanobacteriati</taxon>
        <taxon>Methanobacteriota</taxon>
        <taxon>Stenosarchaea group</taxon>
        <taxon>Halobacteria</taxon>
        <taxon>Halobacteriales</taxon>
        <taxon>Natronomonadaceae</taxon>
        <taxon>Natronomonas</taxon>
    </lineage>
</organism>
<dbReference type="SMART" id="SM00752">
    <property type="entry name" value="HTTM"/>
    <property type="match status" value="1"/>
</dbReference>
<feature type="transmembrane region" description="Helical" evidence="5">
    <location>
        <begin position="271"/>
        <end position="289"/>
    </location>
</feature>
<comment type="subcellular location">
    <subcellularLocation>
        <location evidence="1">Endomembrane system</location>
        <topology evidence="1">Multi-pass membrane protein</topology>
    </subcellularLocation>
</comment>
<dbReference type="Pfam" id="PF05090">
    <property type="entry name" value="HTTM"/>
    <property type="match status" value="1"/>
</dbReference>
<dbReference type="InterPro" id="IPR053934">
    <property type="entry name" value="HTTM_dom"/>
</dbReference>
<dbReference type="HOGENOM" id="CLU_022162_0_0_2"/>
<keyword evidence="2 5" id="KW-0812">Transmembrane</keyword>
<sequence length="491" mass="53038">MSPPPTAESDTSGWLRHRLGIDARALAAFRVAVALLVIADLLFRARGIPAFYTDAGTLPRGALAAEYPWLAVASIHTVTGSAVGQTVLFLLSGLVALVLAVGYHTRLATAATAALHASLHARNPYLLNGGDALLVVLLALAVFLPLGERWSVDALRRDRQPRQYVASLATAVVLAQLVVVYLFNAVFKYQSEAWMRGEAVQYALGLEQFAVWLGPMLAAFPTVLVAVNWSWVLLLTAAPLLVVLTGWRRVAVVAAFAAAHFGMFVTMRLGLFPAVVWAILLLYLPSTVWDRIEAILGGRQVVSRTAVERLPSLPAPPKRLREGGRRAAVVVLVVVLVVTVVWPMGAAVDTETDRVDAPDYAWTLFSPTPPTETRWFVAPTTFETGETVDAFDGSAVTWDPPPDAAKTYASTLWHRYLNEMRFASDSERQPLGAYLCQQAAAESGEAVTQLTVYAVERPVEAVGGGEATRVELLSTECNVDTASVAETRNLN</sequence>
<keyword evidence="8" id="KW-1185">Reference proteome</keyword>